<dbReference type="AlphaFoldDB" id="A0A4V4H669"/>
<evidence type="ECO:0000313" key="2">
    <source>
        <dbReference type="EMBL" id="THU58746.1"/>
    </source>
</evidence>
<sequence>MAKRQTRGSSSTPGVFTRSRSELFVHRNRSGRVRPDPSRGPRPRLDSISPPPSSERLSAAAVKRVISPEASPVKRDAIRFVEGGKKSIDPAEEEAERIELAGGGADEVVEPSGGPEVELIHCTPPVYQNAMEVESVNQVLTTAGGPEAVADVTVDSTYPPKSRLALICCSHSKLYENPNSFGYRRVPPYLTGLANDNSGGAHVVCCKDYPVKVGKVAEEMTSVPTEGKFCNDQLLVGGSKCSVVVESSETFGFVASPIDTSPDKSPSNGDLHDLEVTTTNLCNQRGLEFDEVKFETCLHDPLLESKLMPSPSCSSPAIWEPLLEEVMKPSDGSAELIHCTPPDDENAMEVENMSQDQTVLGVPEVITADVKMELADPRKSSPALIRCSRSKLYRNSFSYRRLLPYLMNITKDDSGGTRVVSCKDYPVKVEKVVEETTSLPTKGKLSVDQDLVESSRCSVTVESCETLGFVESPINVSPNKSSSNGDLHDLEVTTSNLCNQSGLEFEEIKSEDCLHDPILEYKLLSNPSISPPAVRESLSEEELAGNVLARPFLPSKAEFSCNMIGPVSHVRGKSLPRTSLLGSIHSLERHALAPRKGILKKHTRSCKGICMCLDCVTFRIHANYAFDFSRKQMKDADEIILGLVKELAGLRNLVEKSLIPTYEGTRTCVLLQLNQELLKQACQRASRAEKIANSRSKQMFNDLNVHCRIPGPRVTFAGSVEERTSPGEQQE</sequence>
<evidence type="ECO:0000256" key="1">
    <source>
        <dbReference type="SAM" id="MobiDB-lite"/>
    </source>
</evidence>
<feature type="region of interest" description="Disordered" evidence="1">
    <location>
        <begin position="1"/>
        <end position="59"/>
    </location>
</feature>
<dbReference type="PANTHER" id="PTHR34461">
    <property type="entry name" value="EXPRESSED PROTEIN"/>
    <property type="match status" value="1"/>
</dbReference>
<gene>
    <name evidence="2" type="ORF">C4D60_Mb03t17660</name>
</gene>
<organism evidence="2 3">
    <name type="scientific">Musa balbisiana</name>
    <name type="common">Banana</name>
    <dbReference type="NCBI Taxonomy" id="52838"/>
    <lineage>
        <taxon>Eukaryota</taxon>
        <taxon>Viridiplantae</taxon>
        <taxon>Streptophyta</taxon>
        <taxon>Embryophyta</taxon>
        <taxon>Tracheophyta</taxon>
        <taxon>Spermatophyta</taxon>
        <taxon>Magnoliopsida</taxon>
        <taxon>Liliopsida</taxon>
        <taxon>Zingiberales</taxon>
        <taxon>Musaceae</taxon>
        <taxon>Musa</taxon>
    </lineage>
</organism>
<dbReference type="PANTHER" id="PTHR34461:SF4">
    <property type="entry name" value="OS01G0101800 PROTEIN"/>
    <property type="match status" value="1"/>
</dbReference>
<evidence type="ECO:0000313" key="3">
    <source>
        <dbReference type="Proteomes" id="UP000317650"/>
    </source>
</evidence>
<feature type="compositionally biased region" description="Basic and acidic residues" evidence="1">
    <location>
        <begin position="33"/>
        <end position="45"/>
    </location>
</feature>
<name>A0A4V4H669_MUSBA</name>
<keyword evidence="3" id="KW-1185">Reference proteome</keyword>
<comment type="caution">
    <text evidence="2">The sequence shown here is derived from an EMBL/GenBank/DDBJ whole genome shotgun (WGS) entry which is preliminary data.</text>
</comment>
<accession>A0A4V4H669</accession>
<dbReference type="Proteomes" id="UP000317650">
    <property type="component" value="Chromosome 3"/>
</dbReference>
<dbReference type="EMBL" id="PYDT01000006">
    <property type="protein sequence ID" value="THU58746.1"/>
    <property type="molecule type" value="Genomic_DNA"/>
</dbReference>
<reference evidence="2 3" key="1">
    <citation type="journal article" date="2019" name="Nat. Plants">
        <title>Genome sequencing of Musa balbisiana reveals subgenome evolution and function divergence in polyploid bananas.</title>
        <authorList>
            <person name="Yao X."/>
        </authorList>
    </citation>
    <scope>NUCLEOTIDE SEQUENCE [LARGE SCALE GENOMIC DNA]</scope>
    <source>
        <strain evidence="3">cv. DH-PKW</strain>
        <tissue evidence="2">Leaves</tissue>
    </source>
</reference>
<protein>
    <submittedName>
        <fullName evidence="2">Uncharacterized protein</fullName>
    </submittedName>
</protein>
<proteinExistence type="predicted"/>